<reference evidence="2" key="1">
    <citation type="journal article" date="2011" name="Plant Physiol.">
        <title>Comprehensive sequence analysis of 24,783 barley full-length cDNAs derived from 12 clone libraries.</title>
        <authorList>
            <person name="Matsumoto T."/>
            <person name="Tanaka T."/>
            <person name="Sakai H."/>
            <person name="Amano N."/>
            <person name="Kanamori H."/>
            <person name="Kurita K."/>
            <person name="Kikuta A."/>
            <person name="Kamiya K."/>
            <person name="Yamamoto M."/>
            <person name="Ikawa H."/>
            <person name="Fujii N."/>
            <person name="Hori K."/>
            <person name="Itoh T."/>
            <person name="Sato K."/>
        </authorList>
    </citation>
    <scope>NUCLEOTIDE SEQUENCE</scope>
    <source>
        <tissue evidence="2">Shoot and root</tissue>
    </source>
</reference>
<protein>
    <submittedName>
        <fullName evidence="2">Predicted protein</fullName>
    </submittedName>
</protein>
<feature type="region of interest" description="Disordered" evidence="1">
    <location>
        <begin position="50"/>
        <end position="108"/>
    </location>
</feature>
<evidence type="ECO:0000313" key="2">
    <source>
        <dbReference type="EMBL" id="BAJ98957.1"/>
    </source>
</evidence>
<organism evidence="2">
    <name type="scientific">Hordeum vulgare subsp. vulgare</name>
    <name type="common">Domesticated barley</name>
    <dbReference type="NCBI Taxonomy" id="112509"/>
    <lineage>
        <taxon>Eukaryota</taxon>
        <taxon>Viridiplantae</taxon>
        <taxon>Streptophyta</taxon>
        <taxon>Embryophyta</taxon>
        <taxon>Tracheophyta</taxon>
        <taxon>Spermatophyta</taxon>
        <taxon>Magnoliopsida</taxon>
        <taxon>Liliopsida</taxon>
        <taxon>Poales</taxon>
        <taxon>Poaceae</taxon>
        <taxon>BOP clade</taxon>
        <taxon>Pooideae</taxon>
        <taxon>Triticodae</taxon>
        <taxon>Triticeae</taxon>
        <taxon>Hordeinae</taxon>
        <taxon>Hordeum</taxon>
    </lineage>
</organism>
<evidence type="ECO:0000256" key="1">
    <source>
        <dbReference type="SAM" id="MobiDB-lite"/>
    </source>
</evidence>
<sequence length="157" mass="16813">MILEPSSSSWLASSSSVVTSPPLLRVAGEAGFLGDVGDLHAGVVDLAGAPPARQDLPVGPDPLPVVSAGHHRPELQRPRRRQARAPRRPVVACQGPPARRRPDLRDVDGDDVGLAALVEQRDGQLVRRAAPLLHTQREVLALVLARHPAHARQRSQP</sequence>
<proteinExistence type="evidence at transcript level"/>
<feature type="compositionally biased region" description="Basic residues" evidence="1">
    <location>
        <begin position="78"/>
        <end position="87"/>
    </location>
</feature>
<name>F2DV36_HORVV</name>
<dbReference type="EMBL" id="AK367754">
    <property type="protein sequence ID" value="BAJ98957.1"/>
    <property type="molecule type" value="mRNA"/>
</dbReference>
<dbReference type="AlphaFoldDB" id="F2DV36"/>
<accession>F2DV36</accession>